<protein>
    <submittedName>
        <fullName evidence="1">Uncharacterized protein</fullName>
    </submittedName>
</protein>
<proteinExistence type="predicted"/>
<name>A0A481TNL7_HHV2</name>
<evidence type="ECO:0000313" key="1">
    <source>
        <dbReference type="EMBL" id="QBH82780.1"/>
    </source>
</evidence>
<reference evidence="1" key="1">
    <citation type="submission" date="2018-08" db="EMBL/GenBank/DDBJ databases">
        <title>HSV2 whole genome sequences from clinical isolates.</title>
        <authorList>
            <person name="Roychoudhury P."/>
            <person name="Greninger A.L."/>
            <person name="Jerome K.R."/>
            <person name="Johnston C."/>
            <person name="Wald A."/>
            <person name="Xie H."/>
        </authorList>
    </citation>
    <scope>NUCLEOTIDE SEQUENCE</scope>
    <source>
        <strain evidence="1">2000-9815</strain>
    </source>
</reference>
<organism evidence="1">
    <name type="scientific">Human herpesvirus 2</name>
    <name type="common">HHV-2</name>
    <name type="synonym">Human herpes simplex virus 2</name>
    <dbReference type="NCBI Taxonomy" id="10310"/>
    <lineage>
        <taxon>Viruses</taxon>
        <taxon>Duplodnaviria</taxon>
        <taxon>Heunggongvirae</taxon>
        <taxon>Peploviricota</taxon>
        <taxon>Herviviricetes</taxon>
        <taxon>Herpesvirales</taxon>
        <taxon>Orthoherpesviridae</taxon>
        <taxon>Alphaherpesvirinae</taxon>
        <taxon>Simplexvirus</taxon>
        <taxon>Simplexvirus humanalpha2</taxon>
    </lineage>
</organism>
<dbReference type="EMBL" id="MH790634">
    <property type="protein sequence ID" value="QBH82780.1"/>
    <property type="molecule type" value="Genomic_DNA"/>
</dbReference>
<accession>A0A481TNL7</accession>
<organismHost>
    <name type="scientific">Homo sapiens</name>
    <name type="common">Human</name>
    <dbReference type="NCBI Taxonomy" id="9606"/>
</organismHost>
<sequence>MPAATSSSGLRTRNDQANITTRLEKTGWVWGGRRE</sequence>